<dbReference type="Pfam" id="PF17127">
    <property type="entry name" value="DUF5106"/>
    <property type="match status" value="1"/>
</dbReference>
<dbReference type="CDD" id="cd02966">
    <property type="entry name" value="TlpA_like_family"/>
    <property type="match status" value="1"/>
</dbReference>
<dbReference type="SUPFAM" id="SSF52833">
    <property type="entry name" value="Thioredoxin-like"/>
    <property type="match status" value="1"/>
</dbReference>
<dbReference type="PANTHER" id="PTHR42852">
    <property type="entry name" value="THIOL:DISULFIDE INTERCHANGE PROTEIN DSBE"/>
    <property type="match status" value="1"/>
</dbReference>
<organism evidence="7 8">
    <name type="scientific">Sediminibacterium goheungense</name>
    <dbReference type="NCBI Taxonomy" id="1086393"/>
    <lineage>
        <taxon>Bacteria</taxon>
        <taxon>Pseudomonadati</taxon>
        <taxon>Bacteroidota</taxon>
        <taxon>Chitinophagia</taxon>
        <taxon>Chitinophagales</taxon>
        <taxon>Chitinophagaceae</taxon>
        <taxon>Sediminibacterium</taxon>
    </lineage>
</organism>
<dbReference type="InterPro" id="IPR033395">
    <property type="entry name" value="DUF5106"/>
</dbReference>
<dbReference type="GO" id="GO:0016853">
    <property type="term" value="F:isomerase activity"/>
    <property type="evidence" value="ECO:0007669"/>
    <property type="project" value="UniProtKB-KW"/>
</dbReference>
<dbReference type="PROSITE" id="PS00194">
    <property type="entry name" value="THIOREDOXIN_1"/>
    <property type="match status" value="1"/>
</dbReference>
<evidence type="ECO:0000256" key="1">
    <source>
        <dbReference type="ARBA" id="ARBA00004196"/>
    </source>
</evidence>
<dbReference type="PANTHER" id="PTHR42852:SF6">
    <property type="entry name" value="THIOL:DISULFIDE INTERCHANGE PROTEIN DSBE"/>
    <property type="match status" value="1"/>
</dbReference>
<keyword evidence="7" id="KW-0413">Isomerase</keyword>
<dbReference type="AlphaFoldDB" id="A0A4R6J1M7"/>
<proteinExistence type="predicted"/>
<evidence type="ECO:0000259" key="6">
    <source>
        <dbReference type="PROSITE" id="PS51352"/>
    </source>
</evidence>
<dbReference type="InterPro" id="IPR013766">
    <property type="entry name" value="Thioredoxin_domain"/>
</dbReference>
<dbReference type="InterPro" id="IPR000866">
    <property type="entry name" value="AhpC/TSA"/>
</dbReference>
<comment type="caution">
    <text evidence="7">The sequence shown here is derived from an EMBL/GenBank/DDBJ whole genome shotgun (WGS) entry which is preliminary data.</text>
</comment>
<feature type="signal peptide" evidence="5">
    <location>
        <begin position="1"/>
        <end position="19"/>
    </location>
</feature>
<comment type="subcellular location">
    <subcellularLocation>
        <location evidence="1">Cell envelope</location>
    </subcellularLocation>
</comment>
<dbReference type="Gene3D" id="3.40.30.10">
    <property type="entry name" value="Glutaredoxin"/>
    <property type="match status" value="1"/>
</dbReference>
<dbReference type="PROSITE" id="PS51352">
    <property type="entry name" value="THIOREDOXIN_2"/>
    <property type="match status" value="1"/>
</dbReference>
<keyword evidence="3" id="KW-1015">Disulfide bond</keyword>
<evidence type="ECO:0000256" key="3">
    <source>
        <dbReference type="ARBA" id="ARBA00023157"/>
    </source>
</evidence>
<name>A0A4R6J1M7_9BACT</name>
<evidence type="ECO:0000256" key="2">
    <source>
        <dbReference type="ARBA" id="ARBA00022748"/>
    </source>
</evidence>
<feature type="domain" description="Thioredoxin" evidence="6">
    <location>
        <begin position="346"/>
        <end position="495"/>
    </location>
</feature>
<keyword evidence="8" id="KW-1185">Reference proteome</keyword>
<dbReference type="GO" id="GO:0017004">
    <property type="term" value="P:cytochrome complex assembly"/>
    <property type="evidence" value="ECO:0007669"/>
    <property type="project" value="UniProtKB-KW"/>
</dbReference>
<dbReference type="InterPro" id="IPR050553">
    <property type="entry name" value="Thioredoxin_ResA/DsbE_sf"/>
</dbReference>
<dbReference type="Proteomes" id="UP000295741">
    <property type="component" value="Unassembled WGS sequence"/>
</dbReference>
<keyword evidence="5" id="KW-0732">Signal</keyword>
<evidence type="ECO:0000256" key="4">
    <source>
        <dbReference type="ARBA" id="ARBA00023284"/>
    </source>
</evidence>
<dbReference type="Pfam" id="PF00578">
    <property type="entry name" value="AhpC-TSA"/>
    <property type="match status" value="1"/>
</dbReference>
<evidence type="ECO:0000256" key="5">
    <source>
        <dbReference type="SAM" id="SignalP"/>
    </source>
</evidence>
<dbReference type="InterPro" id="IPR036249">
    <property type="entry name" value="Thioredoxin-like_sf"/>
</dbReference>
<dbReference type="GO" id="GO:0016491">
    <property type="term" value="F:oxidoreductase activity"/>
    <property type="evidence" value="ECO:0007669"/>
    <property type="project" value="InterPro"/>
</dbReference>
<dbReference type="GO" id="GO:0016209">
    <property type="term" value="F:antioxidant activity"/>
    <property type="evidence" value="ECO:0007669"/>
    <property type="project" value="InterPro"/>
</dbReference>
<dbReference type="OrthoDB" id="6399635at2"/>
<gene>
    <name evidence="7" type="ORF">BC659_1243</name>
</gene>
<sequence length="497" mass="56524">MKYCFTWMALLALSVSALAQPAGKTTKPKPKTAGTVAPNAGSSGRNIAITLTPLKNCKVYLGSYMGTGRTLVDSAVLNEKSQGVFKGDKKLTGGIYFVVSPQMTIQFEVLMDNIQQFSIVGDTSLKDQAVIRGSLDNELFKTYTGFSVEKGQLIQQLSNAYKTASNKTDSSRLLEALNKADKELQDYRKNIIEQHPNSLLAMLFNSMKRPEIPTVPVVNGKPDSAYPYRFVKNHFWDDVLFSDDRLLRTPFFEPKLDDYFRYYVSPEPDSIIEEVKYILLSARTGKEIYPYLLTKFTNKYMNPEFMGQDKVFVYLFENFYAKGDTMILNPASRKTVVERAYSLMANQLGKPAPVLNLTDTTGKTSSLYSINADFTVVAFWDPNCGHCKEEMPRLDSFYQHKWKGMKVAVYGVNIYENEVPAWKKFITEKKLEGWIHAYQTKAAKDAEEKAGQPNYRQLYDIFKTPTLYLLDKDKRIIAKQLSLEQFDDLIATKTKKK</sequence>
<protein>
    <submittedName>
        <fullName evidence="7">Thiol-disulfide isomerase/thioredoxin</fullName>
    </submittedName>
</protein>
<dbReference type="InterPro" id="IPR017937">
    <property type="entry name" value="Thioredoxin_CS"/>
</dbReference>
<evidence type="ECO:0000313" key="8">
    <source>
        <dbReference type="Proteomes" id="UP000295741"/>
    </source>
</evidence>
<keyword evidence="2" id="KW-0201">Cytochrome c-type biogenesis</keyword>
<accession>A0A4R6J1M7</accession>
<reference evidence="7 8" key="1">
    <citation type="submission" date="2019-03" db="EMBL/GenBank/DDBJ databases">
        <title>Genomic Encyclopedia of Archaeal and Bacterial Type Strains, Phase II (KMG-II): from individual species to whole genera.</title>
        <authorList>
            <person name="Goeker M."/>
        </authorList>
    </citation>
    <scope>NUCLEOTIDE SEQUENCE [LARGE SCALE GENOMIC DNA]</scope>
    <source>
        <strain evidence="7 8">DSM 28323</strain>
    </source>
</reference>
<feature type="chain" id="PRO_5020326286" evidence="5">
    <location>
        <begin position="20"/>
        <end position="497"/>
    </location>
</feature>
<dbReference type="RefSeq" id="WP_133473764.1">
    <property type="nucleotide sequence ID" value="NZ_SNWP01000010.1"/>
</dbReference>
<dbReference type="GO" id="GO:0030313">
    <property type="term" value="C:cell envelope"/>
    <property type="evidence" value="ECO:0007669"/>
    <property type="project" value="UniProtKB-SubCell"/>
</dbReference>
<dbReference type="EMBL" id="SNWP01000010">
    <property type="protein sequence ID" value="TDO29160.1"/>
    <property type="molecule type" value="Genomic_DNA"/>
</dbReference>
<keyword evidence="4" id="KW-0676">Redox-active center</keyword>
<evidence type="ECO:0000313" key="7">
    <source>
        <dbReference type="EMBL" id="TDO29160.1"/>
    </source>
</evidence>